<evidence type="ECO:0000313" key="2">
    <source>
        <dbReference type="Proteomes" id="UP000775213"/>
    </source>
</evidence>
<sequence>MLQNLVTEDKMVFDNMQCPENRKNRDVNYGKHMSKEDFVTKYTSHIQMNDDVLKETKDAAPYVNTINNEDGHTNMNVKISLV</sequence>
<dbReference type="AlphaFoldDB" id="A0AAV7HR98"/>
<name>A0AAV7HR98_DENCH</name>
<proteinExistence type="predicted"/>
<comment type="caution">
    <text evidence="1">The sequence shown here is derived from an EMBL/GenBank/DDBJ whole genome shotgun (WGS) entry which is preliminary data.</text>
</comment>
<accession>A0AAV7HR98</accession>
<keyword evidence="2" id="KW-1185">Reference proteome</keyword>
<dbReference type="EMBL" id="JAGFBR010000001">
    <property type="protein sequence ID" value="KAH0470724.1"/>
    <property type="molecule type" value="Genomic_DNA"/>
</dbReference>
<dbReference type="Proteomes" id="UP000775213">
    <property type="component" value="Unassembled WGS sequence"/>
</dbReference>
<evidence type="ECO:0000313" key="1">
    <source>
        <dbReference type="EMBL" id="KAH0470724.1"/>
    </source>
</evidence>
<reference evidence="1 2" key="1">
    <citation type="journal article" date="2021" name="Hortic Res">
        <title>Chromosome-scale assembly of the Dendrobium chrysotoxum genome enhances the understanding of orchid evolution.</title>
        <authorList>
            <person name="Zhang Y."/>
            <person name="Zhang G.Q."/>
            <person name="Zhang D."/>
            <person name="Liu X.D."/>
            <person name="Xu X.Y."/>
            <person name="Sun W.H."/>
            <person name="Yu X."/>
            <person name="Zhu X."/>
            <person name="Wang Z.W."/>
            <person name="Zhao X."/>
            <person name="Zhong W.Y."/>
            <person name="Chen H."/>
            <person name="Yin W.L."/>
            <person name="Huang T."/>
            <person name="Niu S.C."/>
            <person name="Liu Z.J."/>
        </authorList>
    </citation>
    <scope>NUCLEOTIDE SEQUENCE [LARGE SCALE GENOMIC DNA]</scope>
    <source>
        <strain evidence="1">Lindl</strain>
    </source>
</reference>
<gene>
    <name evidence="1" type="ORF">IEQ34_000447</name>
</gene>
<organism evidence="1 2">
    <name type="scientific">Dendrobium chrysotoxum</name>
    <name type="common">Orchid</name>
    <dbReference type="NCBI Taxonomy" id="161865"/>
    <lineage>
        <taxon>Eukaryota</taxon>
        <taxon>Viridiplantae</taxon>
        <taxon>Streptophyta</taxon>
        <taxon>Embryophyta</taxon>
        <taxon>Tracheophyta</taxon>
        <taxon>Spermatophyta</taxon>
        <taxon>Magnoliopsida</taxon>
        <taxon>Liliopsida</taxon>
        <taxon>Asparagales</taxon>
        <taxon>Orchidaceae</taxon>
        <taxon>Epidendroideae</taxon>
        <taxon>Malaxideae</taxon>
        <taxon>Dendrobiinae</taxon>
        <taxon>Dendrobium</taxon>
    </lineage>
</organism>
<protein>
    <submittedName>
        <fullName evidence="1">Uncharacterized protein</fullName>
    </submittedName>
</protein>